<reference evidence="1" key="2">
    <citation type="submission" date="2023-05" db="EMBL/GenBank/DDBJ databases">
        <authorList>
            <consortium name="Lawrence Berkeley National Laboratory"/>
            <person name="Steindorff A."/>
            <person name="Hensen N."/>
            <person name="Bonometti L."/>
            <person name="Westerberg I."/>
            <person name="Brannstrom I.O."/>
            <person name="Guillou S."/>
            <person name="Cros-Aarteil S."/>
            <person name="Calhoun S."/>
            <person name="Haridas S."/>
            <person name="Kuo A."/>
            <person name="Mondo S."/>
            <person name="Pangilinan J."/>
            <person name="Riley R."/>
            <person name="Labutti K."/>
            <person name="Andreopoulos B."/>
            <person name="Lipzen A."/>
            <person name="Chen C."/>
            <person name="Yanf M."/>
            <person name="Daum C."/>
            <person name="Ng V."/>
            <person name="Clum A."/>
            <person name="Ohm R."/>
            <person name="Martin F."/>
            <person name="Silar P."/>
            <person name="Natvig D."/>
            <person name="Lalanne C."/>
            <person name="Gautier V."/>
            <person name="Ament-Velasquez S.L."/>
            <person name="Kruys A."/>
            <person name="Hutchinson M.I."/>
            <person name="Powell A.J."/>
            <person name="Barry K."/>
            <person name="Miller A.N."/>
            <person name="Grigoriev I.V."/>
            <person name="Debuchy R."/>
            <person name="Gladieux P."/>
            <person name="Thoren M.H."/>
            <person name="Johannesson H."/>
        </authorList>
    </citation>
    <scope>NUCLEOTIDE SEQUENCE</scope>
    <source>
        <strain evidence="1">CBS 731.68</strain>
    </source>
</reference>
<dbReference type="Proteomes" id="UP001302602">
    <property type="component" value="Unassembled WGS sequence"/>
</dbReference>
<gene>
    <name evidence="1" type="ORF">N657DRAFT_481188</name>
</gene>
<accession>A0AAN6TXY5</accession>
<comment type="caution">
    <text evidence="1">The sequence shown here is derived from an EMBL/GenBank/DDBJ whole genome shotgun (WGS) entry which is preliminary data.</text>
</comment>
<proteinExistence type="predicted"/>
<sequence>MMVYNGGIRMSDDTSIPPMVLLLLSVLPPFAYITIHALEPSPSGVADELVYRRRCHTRKMESNIFQLILSSSARILCQSLQKRPDARPPTVRLPTSFLHTHSCNDQAAVAERKGLSECPSHRSSLMKAMHACIIYKDAVVRYSKQDPPHLFSPNEQRPITTDTLSFILTACCALRSHPTNLFLLSAQPPSSESSKPFLGPTYVPFRLHVLFSQA</sequence>
<dbReference type="AlphaFoldDB" id="A0AAN6TXY5"/>
<protein>
    <submittedName>
        <fullName evidence="1">Uncharacterized protein</fullName>
    </submittedName>
</protein>
<dbReference type="EMBL" id="MU853230">
    <property type="protein sequence ID" value="KAK4122818.1"/>
    <property type="molecule type" value="Genomic_DNA"/>
</dbReference>
<name>A0AAN6TXY5_9PEZI</name>
<evidence type="ECO:0000313" key="1">
    <source>
        <dbReference type="EMBL" id="KAK4122818.1"/>
    </source>
</evidence>
<organism evidence="1 2">
    <name type="scientific">Parathielavia appendiculata</name>
    <dbReference type="NCBI Taxonomy" id="2587402"/>
    <lineage>
        <taxon>Eukaryota</taxon>
        <taxon>Fungi</taxon>
        <taxon>Dikarya</taxon>
        <taxon>Ascomycota</taxon>
        <taxon>Pezizomycotina</taxon>
        <taxon>Sordariomycetes</taxon>
        <taxon>Sordariomycetidae</taxon>
        <taxon>Sordariales</taxon>
        <taxon>Chaetomiaceae</taxon>
        <taxon>Parathielavia</taxon>
    </lineage>
</organism>
<dbReference type="GeneID" id="87824334"/>
<reference evidence="1" key="1">
    <citation type="journal article" date="2023" name="Mol. Phylogenet. Evol.">
        <title>Genome-scale phylogeny and comparative genomics of the fungal order Sordariales.</title>
        <authorList>
            <person name="Hensen N."/>
            <person name="Bonometti L."/>
            <person name="Westerberg I."/>
            <person name="Brannstrom I.O."/>
            <person name="Guillou S."/>
            <person name="Cros-Aarteil S."/>
            <person name="Calhoun S."/>
            <person name="Haridas S."/>
            <person name="Kuo A."/>
            <person name="Mondo S."/>
            <person name="Pangilinan J."/>
            <person name="Riley R."/>
            <person name="LaButti K."/>
            <person name="Andreopoulos B."/>
            <person name="Lipzen A."/>
            <person name="Chen C."/>
            <person name="Yan M."/>
            <person name="Daum C."/>
            <person name="Ng V."/>
            <person name="Clum A."/>
            <person name="Steindorff A."/>
            <person name="Ohm R.A."/>
            <person name="Martin F."/>
            <person name="Silar P."/>
            <person name="Natvig D.O."/>
            <person name="Lalanne C."/>
            <person name="Gautier V."/>
            <person name="Ament-Velasquez S.L."/>
            <person name="Kruys A."/>
            <person name="Hutchinson M.I."/>
            <person name="Powell A.J."/>
            <person name="Barry K."/>
            <person name="Miller A.N."/>
            <person name="Grigoriev I.V."/>
            <person name="Debuchy R."/>
            <person name="Gladieux P."/>
            <person name="Hiltunen Thoren M."/>
            <person name="Johannesson H."/>
        </authorList>
    </citation>
    <scope>NUCLEOTIDE SEQUENCE</scope>
    <source>
        <strain evidence="1">CBS 731.68</strain>
    </source>
</reference>
<keyword evidence="2" id="KW-1185">Reference proteome</keyword>
<evidence type="ECO:0000313" key="2">
    <source>
        <dbReference type="Proteomes" id="UP001302602"/>
    </source>
</evidence>
<dbReference type="RefSeq" id="XP_062646589.1">
    <property type="nucleotide sequence ID" value="XM_062787564.1"/>
</dbReference>